<keyword evidence="3" id="KW-0479">Metal-binding</keyword>
<dbReference type="NCBIfam" id="TIGR02179">
    <property type="entry name" value="PorD_KorD"/>
    <property type="match status" value="1"/>
</dbReference>
<dbReference type="PANTHER" id="PTHR43724">
    <property type="entry name" value="PYRUVATE SYNTHASE SUBUNIT PORD"/>
    <property type="match status" value="1"/>
</dbReference>
<evidence type="ECO:0000256" key="1">
    <source>
        <dbReference type="ARBA" id="ARBA00001966"/>
    </source>
</evidence>
<keyword evidence="4" id="KW-0677">Repeat</keyword>
<dbReference type="InterPro" id="IPR017900">
    <property type="entry name" value="4Fe4S_Fe_S_CS"/>
</dbReference>
<keyword evidence="6" id="KW-0411">Iron-sulfur</keyword>
<protein>
    <recommendedName>
        <fullName evidence="7">4Fe-4S ferredoxin-type domain-containing protein</fullName>
    </recommendedName>
</protein>
<feature type="non-terminal residue" evidence="8">
    <location>
        <position position="1"/>
    </location>
</feature>
<evidence type="ECO:0000256" key="6">
    <source>
        <dbReference type="ARBA" id="ARBA00023014"/>
    </source>
</evidence>
<evidence type="ECO:0000256" key="2">
    <source>
        <dbReference type="ARBA" id="ARBA00022485"/>
    </source>
</evidence>
<comment type="caution">
    <text evidence="8">The sequence shown here is derived from an EMBL/GenBank/DDBJ whole genome shotgun (WGS) entry which is preliminary data.</text>
</comment>
<evidence type="ECO:0000256" key="3">
    <source>
        <dbReference type="ARBA" id="ARBA00022723"/>
    </source>
</evidence>
<dbReference type="SUPFAM" id="SSF54862">
    <property type="entry name" value="4Fe-4S ferredoxins"/>
    <property type="match status" value="1"/>
</dbReference>
<dbReference type="PROSITE" id="PS00198">
    <property type="entry name" value="4FE4S_FER_1"/>
    <property type="match status" value="1"/>
</dbReference>
<organism evidence="8">
    <name type="scientific">marine sediment metagenome</name>
    <dbReference type="NCBI Taxonomy" id="412755"/>
    <lineage>
        <taxon>unclassified sequences</taxon>
        <taxon>metagenomes</taxon>
        <taxon>ecological metagenomes</taxon>
    </lineage>
</organism>
<dbReference type="PROSITE" id="PS51379">
    <property type="entry name" value="4FE4S_FER_2"/>
    <property type="match status" value="1"/>
</dbReference>
<feature type="domain" description="4Fe-4S ferredoxin-type" evidence="7">
    <location>
        <begin position="87"/>
        <end position="116"/>
    </location>
</feature>
<evidence type="ECO:0000259" key="7">
    <source>
        <dbReference type="PROSITE" id="PS51379"/>
    </source>
</evidence>
<dbReference type="Pfam" id="PF00037">
    <property type="entry name" value="Fer4"/>
    <property type="match status" value="1"/>
</dbReference>
<name>X1T0S1_9ZZZZ</name>
<evidence type="ECO:0000256" key="5">
    <source>
        <dbReference type="ARBA" id="ARBA00023004"/>
    </source>
</evidence>
<reference evidence="8" key="1">
    <citation type="journal article" date="2014" name="Front. Microbiol.">
        <title>High frequency of phylogenetically diverse reductive dehalogenase-homologous genes in deep subseafloor sedimentary metagenomes.</title>
        <authorList>
            <person name="Kawai M."/>
            <person name="Futagami T."/>
            <person name="Toyoda A."/>
            <person name="Takaki Y."/>
            <person name="Nishi S."/>
            <person name="Hori S."/>
            <person name="Arai W."/>
            <person name="Tsubouchi T."/>
            <person name="Morono Y."/>
            <person name="Uchiyama I."/>
            <person name="Ito T."/>
            <person name="Fujiyama A."/>
            <person name="Inagaki F."/>
            <person name="Takami H."/>
        </authorList>
    </citation>
    <scope>NUCLEOTIDE SEQUENCE</scope>
    <source>
        <strain evidence="8">Expedition CK06-06</strain>
    </source>
</reference>
<proteinExistence type="predicted"/>
<keyword evidence="5" id="KW-0408">Iron</keyword>
<gene>
    <name evidence="8" type="ORF">S12H4_14919</name>
</gene>
<dbReference type="EMBL" id="BARW01007136">
    <property type="protein sequence ID" value="GAI84956.1"/>
    <property type="molecule type" value="Genomic_DNA"/>
</dbReference>
<dbReference type="GO" id="GO:0046872">
    <property type="term" value="F:metal ion binding"/>
    <property type="evidence" value="ECO:0007669"/>
    <property type="project" value="UniProtKB-KW"/>
</dbReference>
<dbReference type="GO" id="GO:0016625">
    <property type="term" value="F:oxidoreductase activity, acting on the aldehyde or oxo group of donors, iron-sulfur protein as acceptor"/>
    <property type="evidence" value="ECO:0007669"/>
    <property type="project" value="InterPro"/>
</dbReference>
<evidence type="ECO:0000256" key="4">
    <source>
        <dbReference type="ARBA" id="ARBA00022737"/>
    </source>
</evidence>
<dbReference type="InterPro" id="IPR011898">
    <property type="entry name" value="PorD_KorD"/>
</dbReference>
<dbReference type="InterPro" id="IPR017896">
    <property type="entry name" value="4Fe4S_Fe-S-bd"/>
</dbReference>
<accession>X1T0S1</accession>
<dbReference type="AlphaFoldDB" id="X1T0S1"/>
<dbReference type="Gene3D" id="3.30.70.20">
    <property type="match status" value="1"/>
</dbReference>
<dbReference type="GO" id="GO:0051539">
    <property type="term" value="F:4 iron, 4 sulfur cluster binding"/>
    <property type="evidence" value="ECO:0007669"/>
    <property type="project" value="UniProtKB-KW"/>
</dbReference>
<sequence length="117" mass="13194">GLNSPFGQVINFEDLNTYYFNHEKRKEWQKVPTEKRVTSFQAVRKGLKPGDAQKEAERCFSCGLCNACGNCFIYCPDSSVCLNEKELASQIDYDYCKGCGICVEECPRGAIGMLKEE</sequence>
<evidence type="ECO:0000313" key="8">
    <source>
        <dbReference type="EMBL" id="GAI84956.1"/>
    </source>
</evidence>
<dbReference type="PANTHER" id="PTHR43724:SF1">
    <property type="entry name" value="PYRUVATE SYNTHASE SUBUNIT PORD"/>
    <property type="match status" value="1"/>
</dbReference>
<comment type="cofactor">
    <cofactor evidence="1">
        <name>[4Fe-4S] cluster</name>
        <dbReference type="ChEBI" id="CHEBI:49883"/>
    </cofactor>
</comment>
<keyword evidence="2" id="KW-0004">4Fe-4S</keyword>